<proteinExistence type="predicted"/>
<sequence>MENSRRKFIKNAAVGSAGFMLAGSALSAKSYSQILGANDRIHVAVLGLGRRLGGFIDPLTQSSSNVELRYLCDVMASQREKAASIFADKLDYKPKLENDLRKVFADKKVDAVFNATPDHWHAPGSIMALEAGKHVYVEKPCSHNMNENELLVAAAQKYGKVVQMGNQQRSSAHSVHIINEIHKGLIGKAYKAVAFYTNKRGRVPNQQAAPVPQGLDWELFQGPAPRRAYTSETWDYNWHWYGWDYGTAEAGNNGTHEMDIARWALRVDFPNRVDVDAAKGQYLNDGWEMYDTMEATFKFDDNKSIKWDGRSRNGYDTYGYDRGTIIYGSEGSVFVNRNKYIVYDLAGKVVKDFASDQQEAGVALGGGGSASTRHAQNFFNSIRGKEQLTAPIEDASVSMAMVHYTNVAYRVGKGFDIDPSGKFMDQEALKLWAREYEKGWEI</sequence>
<dbReference type="RefSeq" id="WP_264136066.1">
    <property type="nucleotide sequence ID" value="NZ_JAOYOD010000001.1"/>
</dbReference>
<name>A0ABT3CNS8_9BACT</name>
<feature type="domain" description="Gfo/Idh/MocA-like oxidoreductase bacterial type C-terminal" evidence="2">
    <location>
        <begin position="206"/>
        <end position="434"/>
    </location>
</feature>
<evidence type="ECO:0000259" key="2">
    <source>
        <dbReference type="Pfam" id="PF19051"/>
    </source>
</evidence>
<accession>A0ABT3CNS8</accession>
<dbReference type="InterPro" id="IPR043906">
    <property type="entry name" value="Gfo/Idh/MocA_OxRdtase_bact_C"/>
</dbReference>
<dbReference type="Gene3D" id="3.40.50.720">
    <property type="entry name" value="NAD(P)-binding Rossmann-like Domain"/>
    <property type="match status" value="1"/>
</dbReference>
<dbReference type="InterPro" id="IPR000683">
    <property type="entry name" value="Gfo/Idh/MocA-like_OxRdtase_N"/>
</dbReference>
<comment type="caution">
    <text evidence="3">The sequence shown here is derived from an EMBL/GenBank/DDBJ whole genome shotgun (WGS) entry which is preliminary data.</text>
</comment>
<dbReference type="Pfam" id="PF19051">
    <property type="entry name" value="GFO_IDH_MocA_C2"/>
    <property type="match status" value="1"/>
</dbReference>
<dbReference type="PANTHER" id="PTHR43818:SF5">
    <property type="entry name" value="OXIDOREDUCTASE FAMILY PROTEIN"/>
    <property type="match status" value="1"/>
</dbReference>
<protein>
    <submittedName>
        <fullName evidence="3">Gfo/Idh/MocA family oxidoreductase</fullName>
    </submittedName>
</protein>
<dbReference type="Proteomes" id="UP001300692">
    <property type="component" value="Unassembled WGS sequence"/>
</dbReference>
<evidence type="ECO:0000313" key="4">
    <source>
        <dbReference type="Proteomes" id="UP001300692"/>
    </source>
</evidence>
<reference evidence="3 4" key="1">
    <citation type="submission" date="2022-10" db="EMBL/GenBank/DDBJ databases">
        <title>Comparative genomics and taxonomic characterization of three novel marine species of genus Reichenbachiella exhibiting antioxidant and polysaccharide degradation activities.</title>
        <authorList>
            <person name="Muhammad N."/>
            <person name="Lee Y.-J."/>
            <person name="Ko J."/>
            <person name="Kim S.-G."/>
        </authorList>
    </citation>
    <scope>NUCLEOTIDE SEQUENCE [LARGE SCALE GENOMIC DNA]</scope>
    <source>
        <strain evidence="3 4">ABR2-5</strain>
    </source>
</reference>
<dbReference type="PROSITE" id="PS51318">
    <property type="entry name" value="TAT"/>
    <property type="match status" value="1"/>
</dbReference>
<dbReference type="Gene3D" id="3.30.360.10">
    <property type="entry name" value="Dihydrodipicolinate Reductase, domain 2"/>
    <property type="match status" value="1"/>
</dbReference>
<dbReference type="EMBL" id="JAOYOD010000001">
    <property type="protein sequence ID" value="MCV9385274.1"/>
    <property type="molecule type" value="Genomic_DNA"/>
</dbReference>
<dbReference type="SUPFAM" id="SSF55347">
    <property type="entry name" value="Glyceraldehyde-3-phosphate dehydrogenase-like, C-terminal domain"/>
    <property type="match status" value="1"/>
</dbReference>
<evidence type="ECO:0000259" key="1">
    <source>
        <dbReference type="Pfam" id="PF01408"/>
    </source>
</evidence>
<organism evidence="3 4">
    <name type="scientific">Reichenbachiella ulvae</name>
    <dbReference type="NCBI Taxonomy" id="2980104"/>
    <lineage>
        <taxon>Bacteria</taxon>
        <taxon>Pseudomonadati</taxon>
        <taxon>Bacteroidota</taxon>
        <taxon>Cytophagia</taxon>
        <taxon>Cytophagales</taxon>
        <taxon>Reichenbachiellaceae</taxon>
        <taxon>Reichenbachiella</taxon>
    </lineage>
</organism>
<dbReference type="InterPro" id="IPR006311">
    <property type="entry name" value="TAT_signal"/>
</dbReference>
<evidence type="ECO:0000313" key="3">
    <source>
        <dbReference type="EMBL" id="MCV9385274.1"/>
    </source>
</evidence>
<dbReference type="SUPFAM" id="SSF51735">
    <property type="entry name" value="NAD(P)-binding Rossmann-fold domains"/>
    <property type="match status" value="1"/>
</dbReference>
<dbReference type="InterPro" id="IPR036291">
    <property type="entry name" value="NAD(P)-bd_dom_sf"/>
</dbReference>
<dbReference type="PANTHER" id="PTHR43818">
    <property type="entry name" value="BCDNA.GH03377"/>
    <property type="match status" value="1"/>
</dbReference>
<feature type="domain" description="Gfo/Idh/MocA-like oxidoreductase N-terminal" evidence="1">
    <location>
        <begin position="41"/>
        <end position="165"/>
    </location>
</feature>
<gene>
    <name evidence="3" type="ORF">N7U62_01295</name>
</gene>
<dbReference type="Pfam" id="PF01408">
    <property type="entry name" value="GFO_IDH_MocA"/>
    <property type="match status" value="1"/>
</dbReference>
<dbReference type="InterPro" id="IPR050463">
    <property type="entry name" value="Gfo/Idh/MocA_oxidrdct_glycsds"/>
</dbReference>
<keyword evidence="4" id="KW-1185">Reference proteome</keyword>